<dbReference type="PRINTS" id="PR00455">
    <property type="entry name" value="HTHTETR"/>
</dbReference>
<organism evidence="4 5">
    <name type="scientific">Tissierella carlieri</name>
    <dbReference type="NCBI Taxonomy" id="689904"/>
    <lineage>
        <taxon>Bacteria</taxon>
        <taxon>Bacillati</taxon>
        <taxon>Bacillota</taxon>
        <taxon>Tissierellia</taxon>
        <taxon>Tissierellales</taxon>
        <taxon>Tissierellaceae</taxon>
        <taxon>Tissierella</taxon>
    </lineage>
</organism>
<comment type="caution">
    <text evidence="4">The sequence shown here is derived from an EMBL/GenBank/DDBJ whole genome shotgun (WGS) entry which is preliminary data.</text>
</comment>
<feature type="DNA-binding region" description="H-T-H motif" evidence="2">
    <location>
        <begin position="35"/>
        <end position="54"/>
    </location>
</feature>
<dbReference type="Proteomes" id="UP001524478">
    <property type="component" value="Unassembled WGS sequence"/>
</dbReference>
<gene>
    <name evidence="4" type="ORF">NE686_21465</name>
</gene>
<feature type="domain" description="HTH tetR-type" evidence="3">
    <location>
        <begin position="12"/>
        <end position="72"/>
    </location>
</feature>
<evidence type="ECO:0000256" key="2">
    <source>
        <dbReference type="PROSITE-ProRule" id="PRU00335"/>
    </source>
</evidence>
<evidence type="ECO:0000256" key="1">
    <source>
        <dbReference type="ARBA" id="ARBA00023125"/>
    </source>
</evidence>
<dbReference type="EMBL" id="JANGAC010000027">
    <property type="protein sequence ID" value="MCQ4925680.1"/>
    <property type="molecule type" value="Genomic_DNA"/>
</dbReference>
<evidence type="ECO:0000313" key="5">
    <source>
        <dbReference type="Proteomes" id="UP001524478"/>
    </source>
</evidence>
<dbReference type="PROSITE" id="PS50977">
    <property type="entry name" value="HTH_TETR_2"/>
    <property type="match status" value="1"/>
</dbReference>
<name>A0ABT1SHC1_9FIRM</name>
<dbReference type="PANTHER" id="PTHR43479">
    <property type="entry name" value="ACREF/ENVCD OPERON REPRESSOR-RELATED"/>
    <property type="match status" value="1"/>
</dbReference>
<dbReference type="SUPFAM" id="SSF46689">
    <property type="entry name" value="Homeodomain-like"/>
    <property type="match status" value="1"/>
</dbReference>
<keyword evidence="1 2" id="KW-0238">DNA-binding</keyword>
<reference evidence="4 5" key="1">
    <citation type="submission" date="2022-06" db="EMBL/GenBank/DDBJ databases">
        <title>Isolation of gut microbiota from human fecal samples.</title>
        <authorList>
            <person name="Pamer E.G."/>
            <person name="Barat B."/>
            <person name="Waligurski E."/>
            <person name="Medina S."/>
            <person name="Paddock L."/>
            <person name="Mostad J."/>
        </authorList>
    </citation>
    <scope>NUCLEOTIDE SEQUENCE [LARGE SCALE GENOMIC DNA]</scope>
    <source>
        <strain evidence="4 5">DFI.7.95</strain>
    </source>
</reference>
<evidence type="ECO:0000313" key="4">
    <source>
        <dbReference type="EMBL" id="MCQ4925680.1"/>
    </source>
</evidence>
<proteinExistence type="predicted"/>
<dbReference type="Gene3D" id="1.10.357.10">
    <property type="entry name" value="Tetracycline Repressor, domain 2"/>
    <property type="match status" value="1"/>
</dbReference>
<dbReference type="RefSeq" id="WP_256313074.1">
    <property type="nucleotide sequence ID" value="NZ_JANGAC010000027.1"/>
</dbReference>
<dbReference type="InterPro" id="IPR050624">
    <property type="entry name" value="HTH-type_Tx_Regulator"/>
</dbReference>
<keyword evidence="5" id="KW-1185">Reference proteome</keyword>
<sequence>MVDFFKEDLELRDTKNKIIAVAIEQFSDQGYDNTSIRKIADIVGIKGSSIYNHFNSKEEILEEIFKYYRNLFYQMGDVFEIKELHHSDLKEDKILYVLKCGFDSVINILKRPEMINILKIIIKEQFKNQKIRNFFLEEFIDKPRKVMEKFMKELMEKGIIRNGNPYLYSQEFQAFAIYKMYEEFMLKDVEYIDIDDIEVQINHHIEFFWNSIRK</sequence>
<dbReference type="Pfam" id="PF00440">
    <property type="entry name" value="TetR_N"/>
    <property type="match status" value="1"/>
</dbReference>
<protein>
    <submittedName>
        <fullName evidence="4">TetR/AcrR family transcriptional regulator</fullName>
    </submittedName>
</protein>
<evidence type="ECO:0000259" key="3">
    <source>
        <dbReference type="PROSITE" id="PS50977"/>
    </source>
</evidence>
<accession>A0ABT1SHC1</accession>
<dbReference type="InterPro" id="IPR009057">
    <property type="entry name" value="Homeodomain-like_sf"/>
</dbReference>
<dbReference type="InterPro" id="IPR001647">
    <property type="entry name" value="HTH_TetR"/>
</dbReference>
<dbReference type="PANTHER" id="PTHR43479:SF11">
    <property type="entry name" value="ACREF_ENVCD OPERON REPRESSOR-RELATED"/>
    <property type="match status" value="1"/>
</dbReference>